<name>A0A6J7ZHC1_PLARU</name>
<dbReference type="AlphaFoldDB" id="A0A6J7ZHC1"/>
<gene>
    <name evidence="1" type="ORF">PLAN_120207</name>
</gene>
<organism evidence="1 2">
    <name type="scientific">Planktothrix rubescens CCAP 1459/22</name>
    <dbReference type="NCBI Taxonomy" id="329571"/>
    <lineage>
        <taxon>Bacteria</taxon>
        <taxon>Bacillati</taxon>
        <taxon>Cyanobacteriota</taxon>
        <taxon>Cyanophyceae</taxon>
        <taxon>Oscillatoriophycideae</taxon>
        <taxon>Oscillatoriales</taxon>
        <taxon>Microcoleaceae</taxon>
        <taxon>Planktothrix</taxon>
    </lineage>
</organism>
<evidence type="ECO:0000313" key="1">
    <source>
        <dbReference type="EMBL" id="CAC5340993.1"/>
    </source>
</evidence>
<accession>A0A6J7ZHC1</accession>
<keyword evidence="2" id="KW-1185">Reference proteome</keyword>
<dbReference type="EMBL" id="CZCZ02000007">
    <property type="protein sequence ID" value="CAC5340993.1"/>
    <property type="molecule type" value="Genomic_DNA"/>
</dbReference>
<dbReference type="Proteomes" id="UP000196521">
    <property type="component" value="Unassembled WGS sequence"/>
</dbReference>
<comment type="caution">
    <text evidence="1">The sequence shown here is derived from an EMBL/GenBank/DDBJ whole genome shotgun (WGS) entry which is preliminary data.</text>
</comment>
<reference evidence="1" key="1">
    <citation type="submission" date="2020-05" db="EMBL/GenBank/DDBJ databases">
        <authorList>
            <consortium name="Genoscope - CEA"/>
            <person name="William W."/>
        </authorList>
    </citation>
    <scope>NUCLEOTIDE SEQUENCE [LARGE SCALE GENOMIC DNA]</scope>
    <source>
        <strain evidence="1">PCC 7821</strain>
    </source>
</reference>
<proteinExistence type="predicted"/>
<protein>
    <submittedName>
        <fullName evidence="1">Uncharacterized protein</fullName>
    </submittedName>
</protein>
<evidence type="ECO:0000313" key="2">
    <source>
        <dbReference type="Proteomes" id="UP000196521"/>
    </source>
</evidence>
<sequence length="42" mass="4937">MLPYYLISSILFQIQLELAIALSKPCYCIIFLKIMEILNILF</sequence>